<dbReference type="Proteomes" id="UP000216316">
    <property type="component" value="Unassembled WGS sequence"/>
</dbReference>
<evidence type="ECO:0000259" key="1">
    <source>
        <dbReference type="PROSITE" id="PS51704"/>
    </source>
</evidence>
<organism evidence="3 4">
    <name type="scientific">Lactobacillus taiwanensis</name>
    <dbReference type="NCBI Taxonomy" id="508451"/>
    <lineage>
        <taxon>Bacteria</taxon>
        <taxon>Bacillati</taxon>
        <taxon>Bacillota</taxon>
        <taxon>Bacilli</taxon>
        <taxon>Lactobacillales</taxon>
        <taxon>Lactobacillaceae</taxon>
        <taxon>Lactobacillus</taxon>
    </lineage>
</organism>
<keyword evidence="5" id="KW-1185">Reference proteome</keyword>
<dbReference type="PANTHER" id="PTHR46211:SF14">
    <property type="entry name" value="GLYCEROPHOSPHODIESTER PHOSPHODIESTERASE"/>
    <property type="match status" value="1"/>
</dbReference>
<evidence type="ECO:0000313" key="3">
    <source>
        <dbReference type="EMBL" id="OYR92144.1"/>
    </source>
</evidence>
<accession>A0A256LFB9</accession>
<feature type="domain" description="GP-PDE" evidence="1">
    <location>
        <begin position="21"/>
        <end position="240"/>
    </location>
</feature>
<dbReference type="Gene3D" id="3.20.20.190">
    <property type="entry name" value="Phosphatidylinositol (PI) phosphodiesterase"/>
    <property type="match status" value="1"/>
</dbReference>
<dbReference type="InterPro" id="IPR030395">
    <property type="entry name" value="GP_PDE_dom"/>
</dbReference>
<protein>
    <submittedName>
        <fullName evidence="3">Glycerophosphodiester phosphodiesterase</fullName>
    </submittedName>
</protein>
<dbReference type="CDD" id="cd08556">
    <property type="entry name" value="GDPD"/>
    <property type="match status" value="1"/>
</dbReference>
<dbReference type="GO" id="GO:0006629">
    <property type="term" value="P:lipid metabolic process"/>
    <property type="evidence" value="ECO:0007669"/>
    <property type="project" value="InterPro"/>
</dbReference>
<gene>
    <name evidence="2" type="ORF">CBF53_04290</name>
    <name evidence="3" type="ORF">CBF70_03750</name>
</gene>
<reference evidence="4 5" key="3">
    <citation type="submission" date="2017-09" db="EMBL/GenBank/DDBJ databases">
        <title>Tripartite evolution among Lactobacillus johnsonii, Lactobacillus taiwanensis, Lactobacillus reuteri and their rodent host.</title>
        <authorList>
            <person name="Wang T."/>
            <person name="Knowles S."/>
            <person name="Cheng C."/>
        </authorList>
    </citation>
    <scope>NUCLEOTIDE SEQUENCE [LARGE SCALE GENOMIC DNA]</scope>
    <source>
        <strain evidence="3 4">609q</strain>
        <strain evidence="2 5">609u</strain>
    </source>
</reference>
<dbReference type="Pfam" id="PF03009">
    <property type="entry name" value="GDPD"/>
    <property type="match status" value="1"/>
</dbReference>
<dbReference type="Proteomes" id="UP000215828">
    <property type="component" value="Unassembled WGS sequence"/>
</dbReference>
<dbReference type="AlphaFoldDB" id="A0A256LFB9"/>
<proteinExistence type="predicted"/>
<dbReference type="GO" id="GO:0008081">
    <property type="term" value="F:phosphoric diester hydrolase activity"/>
    <property type="evidence" value="ECO:0007669"/>
    <property type="project" value="InterPro"/>
</dbReference>
<dbReference type="PROSITE" id="PS51704">
    <property type="entry name" value="GP_PDE"/>
    <property type="match status" value="1"/>
</dbReference>
<evidence type="ECO:0000313" key="5">
    <source>
        <dbReference type="Proteomes" id="UP000216316"/>
    </source>
</evidence>
<evidence type="ECO:0000313" key="2">
    <source>
        <dbReference type="EMBL" id="OYR88499.1"/>
    </source>
</evidence>
<evidence type="ECO:0000313" key="4">
    <source>
        <dbReference type="Proteomes" id="UP000215828"/>
    </source>
</evidence>
<dbReference type="EMBL" id="NGNV01000011">
    <property type="protein sequence ID" value="OYR88499.1"/>
    <property type="molecule type" value="Genomic_DNA"/>
</dbReference>
<comment type="caution">
    <text evidence="3">The sequence shown here is derived from an EMBL/GenBank/DDBJ whole genome shotgun (WGS) entry which is preliminary data.</text>
</comment>
<name>A0A256LFB9_9LACO</name>
<reference evidence="3 4" key="1">
    <citation type="submission" date="2017-04" db="EMBL/GenBank/DDBJ databases">
        <authorList>
            <person name="Afonso C.L."/>
            <person name="Miller P.J."/>
            <person name="Scott M.A."/>
            <person name="Spackman E."/>
            <person name="Goraichik I."/>
            <person name="Dimitrov K.M."/>
            <person name="Suarez D.L."/>
            <person name="Swayne D.E."/>
        </authorList>
    </citation>
    <scope>NUCLEOTIDE SEQUENCE [LARGE SCALE GENOMIC DNA]</scope>
    <source>
        <strain evidence="3 4">609q</strain>
    </source>
</reference>
<dbReference type="EMBL" id="NGNX01000011">
    <property type="protein sequence ID" value="OYR92144.1"/>
    <property type="molecule type" value="Genomic_DNA"/>
</dbReference>
<sequence length="366" mass="42092">MKRFTFAIFFLFLVFPFSCGFLNIAHRGDNENGKYAEHSWVAYDRAVGAHVDYLELDLQKTADNILVVSHDENMSRVFGIDKNIKDYPYQKLNIYINQNNESMHSLEDVFRRYQNSNVKFMIEPKGDDDTKLLLQLIKKYQLEKRVLLESFSKESLLTCSRVSPQIPTTQLSGDYESISLPKYYANNFYSEKTANYLNAHQKGYLLWGVNTVDQMKQFVQPEAGVSGILTDFPIELATVLHANDAFKRYYESVSYPSNNISGDILLKNGRRVYADQVKLKENKLYYHAKPDLWINYSDLKNSNNSAPQAKTGKITLRKKTAIYTDPSFEKNSGRKLAANSAWNYFAVKKVAGKTAYNLGGSQWIRQ</sequence>
<dbReference type="PANTHER" id="PTHR46211">
    <property type="entry name" value="GLYCEROPHOSPHORYL DIESTER PHOSPHODIESTERASE"/>
    <property type="match status" value="1"/>
</dbReference>
<dbReference type="SUPFAM" id="SSF51695">
    <property type="entry name" value="PLC-like phosphodiesterases"/>
    <property type="match status" value="1"/>
</dbReference>
<reference evidence="2 5" key="2">
    <citation type="submission" date="2017-05" db="EMBL/GenBank/DDBJ databases">
        <authorList>
            <person name="Lin X.B."/>
            <person name="Stothard P."/>
            <person name="Tasseva G."/>
            <person name="Walter J."/>
        </authorList>
    </citation>
    <scope>NUCLEOTIDE SEQUENCE [LARGE SCALE GENOMIC DNA]</scope>
    <source>
        <strain evidence="2 5">609u</strain>
    </source>
</reference>
<dbReference type="InterPro" id="IPR017946">
    <property type="entry name" value="PLC-like_Pdiesterase_TIM-brl"/>
</dbReference>
<dbReference type="RefSeq" id="WP_094496565.1">
    <property type="nucleotide sequence ID" value="NZ_NGNV01000011.1"/>
</dbReference>